<keyword evidence="1" id="KW-0812">Transmembrane</keyword>
<feature type="transmembrane region" description="Helical" evidence="1">
    <location>
        <begin position="107"/>
        <end position="127"/>
    </location>
</feature>
<feature type="transmembrane region" description="Helical" evidence="1">
    <location>
        <begin position="139"/>
        <end position="157"/>
    </location>
</feature>
<gene>
    <name evidence="2" type="ORF">MNV_210039</name>
</gene>
<feature type="transmembrane region" description="Helical" evidence="1">
    <location>
        <begin position="77"/>
        <end position="95"/>
    </location>
</feature>
<organism evidence="2 3">
    <name type="scientific">Candidatus Methanoperedens nitratireducens</name>
    <dbReference type="NCBI Taxonomy" id="1392998"/>
    <lineage>
        <taxon>Archaea</taxon>
        <taxon>Methanobacteriati</taxon>
        <taxon>Methanobacteriota</taxon>
        <taxon>Stenosarchaea group</taxon>
        <taxon>Methanomicrobia</taxon>
        <taxon>Methanosarcinales</taxon>
        <taxon>ANME-2 cluster</taxon>
        <taxon>Candidatus Methanoperedentaceae</taxon>
        <taxon>Candidatus Methanoperedens</taxon>
    </lineage>
</organism>
<evidence type="ECO:0000313" key="3">
    <source>
        <dbReference type="Proteomes" id="UP000218615"/>
    </source>
</evidence>
<dbReference type="AlphaFoldDB" id="A0A284VNV5"/>
<accession>A0A284VNV5</accession>
<dbReference type="Proteomes" id="UP000218615">
    <property type="component" value="Unassembled WGS sequence"/>
</dbReference>
<keyword evidence="3" id="KW-1185">Reference proteome</keyword>
<protein>
    <submittedName>
        <fullName evidence="2">Uncharacterized protein</fullName>
    </submittedName>
</protein>
<feature type="transmembrane region" description="Helical" evidence="1">
    <location>
        <begin position="7"/>
        <end position="23"/>
    </location>
</feature>
<feature type="transmembrane region" description="Helical" evidence="1">
    <location>
        <begin position="53"/>
        <end position="71"/>
    </location>
</feature>
<dbReference type="EMBL" id="FZMP01000124">
    <property type="protein sequence ID" value="SNQ60932.1"/>
    <property type="molecule type" value="Genomic_DNA"/>
</dbReference>
<keyword evidence="1" id="KW-1133">Transmembrane helix</keyword>
<sequence>MINRPALFIALNIILYFIALSLWGFEASLYVLIAITIFIIAYNFKYVGLKNSLSLSIVYLLVFDSAFFSFTSFKFRIWYPLLLIVMFLQIAEYLMRNDSKIKLKKNSVFIYSVVLLLLAYSFIYFIFETTEFKLHIIKYWLFSVGLIIVLFNSFKTFERNYVRLLDYLISIFVFVCIWGLIQFFF</sequence>
<evidence type="ECO:0000313" key="2">
    <source>
        <dbReference type="EMBL" id="SNQ60932.1"/>
    </source>
</evidence>
<keyword evidence="1" id="KW-0472">Membrane</keyword>
<name>A0A284VNV5_9EURY</name>
<evidence type="ECO:0000256" key="1">
    <source>
        <dbReference type="SAM" id="Phobius"/>
    </source>
</evidence>
<feature type="transmembrane region" description="Helical" evidence="1">
    <location>
        <begin position="164"/>
        <end position="184"/>
    </location>
</feature>
<feature type="transmembrane region" description="Helical" evidence="1">
    <location>
        <begin position="29"/>
        <end position="46"/>
    </location>
</feature>
<proteinExistence type="predicted"/>
<reference evidence="3" key="1">
    <citation type="submission" date="2017-06" db="EMBL/GenBank/DDBJ databases">
        <authorList>
            <person name="Cremers G."/>
        </authorList>
    </citation>
    <scope>NUCLEOTIDE SEQUENCE [LARGE SCALE GENOMIC DNA]</scope>
</reference>